<evidence type="ECO:0000313" key="3">
    <source>
        <dbReference type="Proteomes" id="UP000800200"/>
    </source>
</evidence>
<dbReference type="OrthoDB" id="3942849at2759"/>
<organism evidence="2 3">
    <name type="scientific">Zopfia rhizophila CBS 207.26</name>
    <dbReference type="NCBI Taxonomy" id="1314779"/>
    <lineage>
        <taxon>Eukaryota</taxon>
        <taxon>Fungi</taxon>
        <taxon>Dikarya</taxon>
        <taxon>Ascomycota</taxon>
        <taxon>Pezizomycotina</taxon>
        <taxon>Dothideomycetes</taxon>
        <taxon>Dothideomycetes incertae sedis</taxon>
        <taxon>Zopfiaceae</taxon>
        <taxon>Zopfia</taxon>
    </lineage>
</organism>
<keyword evidence="3" id="KW-1185">Reference proteome</keyword>
<evidence type="ECO:0000313" key="2">
    <source>
        <dbReference type="EMBL" id="KAF2175145.1"/>
    </source>
</evidence>
<protein>
    <submittedName>
        <fullName evidence="2">Uncharacterized protein</fullName>
    </submittedName>
</protein>
<reference evidence="2" key="1">
    <citation type="journal article" date="2020" name="Stud. Mycol.">
        <title>101 Dothideomycetes genomes: a test case for predicting lifestyles and emergence of pathogens.</title>
        <authorList>
            <person name="Haridas S."/>
            <person name="Albert R."/>
            <person name="Binder M."/>
            <person name="Bloem J."/>
            <person name="Labutti K."/>
            <person name="Salamov A."/>
            <person name="Andreopoulos B."/>
            <person name="Baker S."/>
            <person name="Barry K."/>
            <person name="Bills G."/>
            <person name="Bluhm B."/>
            <person name="Cannon C."/>
            <person name="Castanera R."/>
            <person name="Culley D."/>
            <person name="Daum C."/>
            <person name="Ezra D."/>
            <person name="Gonzalez J."/>
            <person name="Henrissat B."/>
            <person name="Kuo A."/>
            <person name="Liang C."/>
            <person name="Lipzen A."/>
            <person name="Lutzoni F."/>
            <person name="Magnuson J."/>
            <person name="Mondo S."/>
            <person name="Nolan M."/>
            <person name="Ohm R."/>
            <person name="Pangilinan J."/>
            <person name="Park H.-J."/>
            <person name="Ramirez L."/>
            <person name="Alfaro M."/>
            <person name="Sun H."/>
            <person name="Tritt A."/>
            <person name="Yoshinaga Y."/>
            <person name="Zwiers L.-H."/>
            <person name="Turgeon B."/>
            <person name="Goodwin S."/>
            <person name="Spatafora J."/>
            <person name="Crous P."/>
            <person name="Grigoriev I."/>
        </authorList>
    </citation>
    <scope>NUCLEOTIDE SEQUENCE</scope>
    <source>
        <strain evidence="2">CBS 207.26</strain>
    </source>
</reference>
<dbReference type="EMBL" id="ML994775">
    <property type="protein sequence ID" value="KAF2174771.1"/>
    <property type="molecule type" value="Genomic_DNA"/>
</dbReference>
<evidence type="ECO:0000313" key="1">
    <source>
        <dbReference type="EMBL" id="KAF2174771.1"/>
    </source>
</evidence>
<dbReference type="EMBL" id="ML994744">
    <property type="protein sequence ID" value="KAF2175145.1"/>
    <property type="molecule type" value="Genomic_DNA"/>
</dbReference>
<name>A0A6A6D7X1_9PEZI</name>
<proteinExistence type="predicted"/>
<gene>
    <name evidence="2" type="ORF">K469DRAFT_766999</name>
    <name evidence="1" type="ORF">K469DRAFT_770420</name>
</gene>
<accession>A0A6A6D7X1</accession>
<dbReference type="AlphaFoldDB" id="A0A6A6D7X1"/>
<dbReference type="Proteomes" id="UP000800200">
    <property type="component" value="Unassembled WGS sequence"/>
</dbReference>
<sequence>MAWMARLAEVEKLESILRSYLFAGIKASRMRYWEEDMGPMTLTNTVRLHPARKEDKDFKLEVWLCSSIGNAISEAKMRLVEDLRTMLGDYLFKAMKTSNQRKEEERIGMLACTSAVDVSFPSGKDSSDNSKLEVTLNFEKGWYVLGEAYPS</sequence>